<dbReference type="Gene3D" id="2.40.50.100">
    <property type="match status" value="1"/>
</dbReference>
<dbReference type="Proteomes" id="UP000095200">
    <property type="component" value="Unassembled WGS sequence"/>
</dbReference>
<dbReference type="InterPro" id="IPR058627">
    <property type="entry name" value="MdtA-like_C"/>
</dbReference>
<accession>A0A194AHZ8</accession>
<dbReference type="InterPro" id="IPR006143">
    <property type="entry name" value="RND_pump_MFP"/>
</dbReference>
<feature type="transmembrane region" description="Helical" evidence="4">
    <location>
        <begin position="12"/>
        <end position="30"/>
    </location>
</feature>
<dbReference type="InterPro" id="IPR058625">
    <property type="entry name" value="MdtA-like_BSH"/>
</dbReference>
<evidence type="ECO:0000259" key="7">
    <source>
        <dbReference type="Pfam" id="PF25944"/>
    </source>
</evidence>
<evidence type="ECO:0000256" key="2">
    <source>
        <dbReference type="ARBA" id="ARBA00009477"/>
    </source>
</evidence>
<dbReference type="SUPFAM" id="SSF111369">
    <property type="entry name" value="HlyD-like secretion proteins"/>
    <property type="match status" value="1"/>
</dbReference>
<dbReference type="GO" id="GO:0046677">
    <property type="term" value="P:response to antibiotic"/>
    <property type="evidence" value="ECO:0007669"/>
    <property type="project" value="TreeGrafter"/>
</dbReference>
<keyword evidence="4" id="KW-0472">Membrane</keyword>
<organism evidence="9 10">
    <name type="scientific">Desulfoplanes formicivorans</name>
    <dbReference type="NCBI Taxonomy" id="1592317"/>
    <lineage>
        <taxon>Bacteria</taxon>
        <taxon>Pseudomonadati</taxon>
        <taxon>Thermodesulfobacteriota</taxon>
        <taxon>Desulfovibrionia</taxon>
        <taxon>Desulfovibrionales</taxon>
        <taxon>Desulfoplanaceae</taxon>
        <taxon>Desulfoplanes</taxon>
    </lineage>
</organism>
<feature type="region of interest" description="Disordered" evidence="3">
    <location>
        <begin position="383"/>
        <end position="405"/>
    </location>
</feature>
<gene>
    <name evidence="9" type="ORF">DPF_1567</name>
</gene>
<feature type="domain" description="Multidrug resistance protein MdtA-like beta-barrel" evidence="7">
    <location>
        <begin position="216"/>
        <end position="306"/>
    </location>
</feature>
<dbReference type="EMBL" id="BDFE01000015">
    <property type="protein sequence ID" value="GAU08850.1"/>
    <property type="molecule type" value="Genomic_DNA"/>
</dbReference>
<dbReference type="GO" id="GO:0005886">
    <property type="term" value="C:plasma membrane"/>
    <property type="evidence" value="ECO:0007669"/>
    <property type="project" value="UniProtKB-SubCell"/>
</dbReference>
<feature type="compositionally biased region" description="Polar residues" evidence="3">
    <location>
        <begin position="384"/>
        <end position="405"/>
    </location>
</feature>
<comment type="subcellular location">
    <subcellularLocation>
        <location evidence="1">Cell envelope</location>
    </subcellularLocation>
</comment>
<evidence type="ECO:0000259" key="8">
    <source>
        <dbReference type="Pfam" id="PF25967"/>
    </source>
</evidence>
<keyword evidence="10" id="KW-1185">Reference proteome</keyword>
<evidence type="ECO:0000313" key="9">
    <source>
        <dbReference type="EMBL" id="GAU08850.1"/>
    </source>
</evidence>
<dbReference type="Gene3D" id="2.40.420.20">
    <property type="match status" value="1"/>
</dbReference>
<dbReference type="NCBIfam" id="TIGR01730">
    <property type="entry name" value="RND_mfp"/>
    <property type="match status" value="1"/>
</dbReference>
<dbReference type="AlphaFoldDB" id="A0A194AHZ8"/>
<evidence type="ECO:0000259" key="6">
    <source>
        <dbReference type="Pfam" id="PF25917"/>
    </source>
</evidence>
<name>A0A194AHZ8_9BACT</name>
<dbReference type="FunFam" id="2.40.420.20:FF:000001">
    <property type="entry name" value="Efflux RND transporter periplasmic adaptor subunit"/>
    <property type="match status" value="1"/>
</dbReference>
<dbReference type="PANTHER" id="PTHR30158:SF3">
    <property type="entry name" value="MULTIDRUG EFFLUX PUMP SUBUNIT ACRA-RELATED"/>
    <property type="match status" value="1"/>
</dbReference>
<dbReference type="Pfam" id="PF25917">
    <property type="entry name" value="BSH_RND"/>
    <property type="match status" value="1"/>
</dbReference>
<protein>
    <submittedName>
        <fullName evidence="9">Hemolysin D</fullName>
    </submittedName>
</protein>
<dbReference type="InterPro" id="IPR058624">
    <property type="entry name" value="MdtA-like_HH"/>
</dbReference>
<keyword evidence="4" id="KW-1133">Transmembrane helix</keyword>
<dbReference type="RefSeq" id="WP_231702149.1">
    <property type="nucleotide sequence ID" value="NZ_BDFE01000015.1"/>
</dbReference>
<dbReference type="Pfam" id="PF25944">
    <property type="entry name" value="Beta-barrel_RND"/>
    <property type="match status" value="1"/>
</dbReference>
<comment type="similarity">
    <text evidence="2">Belongs to the membrane fusion protein (MFP) (TC 8.A.1) family.</text>
</comment>
<dbReference type="Pfam" id="PF25876">
    <property type="entry name" value="HH_MFP_RND"/>
    <property type="match status" value="1"/>
</dbReference>
<dbReference type="Gene3D" id="1.10.287.470">
    <property type="entry name" value="Helix hairpin bin"/>
    <property type="match status" value="1"/>
</dbReference>
<feature type="domain" description="Multidrug resistance protein MdtA-like barrel-sandwich hybrid" evidence="6">
    <location>
        <begin position="69"/>
        <end position="211"/>
    </location>
</feature>
<comment type="caution">
    <text evidence="9">The sequence shown here is derived from an EMBL/GenBank/DDBJ whole genome shotgun (WGS) entry which is preliminary data.</text>
</comment>
<dbReference type="GO" id="GO:0022857">
    <property type="term" value="F:transmembrane transporter activity"/>
    <property type="evidence" value="ECO:0007669"/>
    <property type="project" value="InterPro"/>
</dbReference>
<dbReference type="InterPro" id="IPR058626">
    <property type="entry name" value="MdtA-like_b-barrel"/>
</dbReference>
<evidence type="ECO:0000256" key="3">
    <source>
        <dbReference type="SAM" id="MobiDB-lite"/>
    </source>
</evidence>
<evidence type="ECO:0000256" key="4">
    <source>
        <dbReference type="SAM" id="Phobius"/>
    </source>
</evidence>
<feature type="domain" description="Multidrug resistance protein MdtA-like C-terminal permuted SH3" evidence="8">
    <location>
        <begin position="311"/>
        <end position="369"/>
    </location>
</feature>
<keyword evidence="4" id="KW-0812">Transmembrane</keyword>
<reference evidence="10" key="1">
    <citation type="submission" date="2016-06" db="EMBL/GenBank/DDBJ databases">
        <title>Draft genome sequence of Desulfoplanes formicivorans strain Pf12B.</title>
        <authorList>
            <person name="Watanabe M."/>
            <person name="Kojima H."/>
            <person name="Fukui M."/>
        </authorList>
    </citation>
    <scope>NUCLEOTIDE SEQUENCE [LARGE SCALE GENOMIC DNA]</scope>
    <source>
        <strain evidence="10">Pf12B</strain>
    </source>
</reference>
<dbReference type="Gene3D" id="2.40.30.170">
    <property type="match status" value="1"/>
</dbReference>
<evidence type="ECO:0000256" key="1">
    <source>
        <dbReference type="ARBA" id="ARBA00004196"/>
    </source>
</evidence>
<feature type="domain" description="Multidrug resistance protein MdtA-like alpha-helical hairpin" evidence="5">
    <location>
        <begin position="110"/>
        <end position="178"/>
    </location>
</feature>
<dbReference type="PANTHER" id="PTHR30158">
    <property type="entry name" value="ACRA/E-RELATED COMPONENT OF DRUG EFFLUX TRANSPORTER"/>
    <property type="match status" value="1"/>
</dbReference>
<dbReference type="STRING" id="1592317.DPF_1567"/>
<evidence type="ECO:0000259" key="5">
    <source>
        <dbReference type="Pfam" id="PF25876"/>
    </source>
</evidence>
<dbReference type="Pfam" id="PF25967">
    <property type="entry name" value="RND-MFP_C"/>
    <property type="match status" value="1"/>
</dbReference>
<evidence type="ECO:0000313" key="10">
    <source>
        <dbReference type="Proteomes" id="UP000095200"/>
    </source>
</evidence>
<dbReference type="PROSITE" id="PS51257">
    <property type="entry name" value="PROKAR_LIPOPROTEIN"/>
    <property type="match status" value="1"/>
</dbReference>
<sequence>MIRNNSKIQGVAPYVLAAVVLLAGMVLVACEQKKEGVRTMPTPEVTTVTISPEPVALITELPGRVVAFRTAEIRPQVNGLIVKRLFEEGSYIKEGQPLYQIDPAPFQAALDNARAALVRSRSQLPSIQARAERYKELLTDKAVSQQDYDDAAAALAQVKADIEYWKTAMETARINLDYCSITAPISGRIGRSSVTEGAIVTAYQPVALATIRQLDPIYVEVPQSRTAMLHLKQRLTSGALVRGGQTKRNVELVLEDNSIYPLKGTVQFSEVNVDETTGTVTMQIIFDNPEKLLLPGMFVRARIGEGVNPKAILIPQNAVARDHKGEPYVLTVTPENTVALNPVSLDRAIGNKWLVTSGLNPGDRVILTGRQFVRPGMTVRVASTPENTGTSVRQPVSATTAQGDK</sequence>
<proteinExistence type="inferred from homology"/>